<name>L0P9W4_PNEJI</name>
<sequence>MHRKKYPSPFPLDPRLVPVQISELILLPELPKFIHPPGPSDLPWSEYTKYTPSCSFCCSIAPVHIEFLLPSPLFPVGLSKLGELPELSGELPVIVRYIPEYSFSSVFTVFFATSRVLLLTVHFFCSCIFLDLVKTAVDPDPCIEPVLTPPGAFDTATNAPDALAMLFEPADLVETGAGASKPADRVVDILDPVNNAPDGPDRPVDAAAAVLHSFSACILPVLRPAPRLRPSSPEDPVCRPAASPPDVCVVYARCMRVVCVS</sequence>
<dbReference type="EMBL" id="CAKM01000066">
    <property type="protein sequence ID" value="CCJ28395.1"/>
    <property type="molecule type" value="Genomic_DNA"/>
</dbReference>
<protein>
    <submittedName>
        <fullName evidence="1">Uncharacterized protein</fullName>
    </submittedName>
</protein>
<dbReference type="AlphaFoldDB" id="L0P9W4"/>
<gene>
    <name evidence="1" type="ORF">PNEJI1_002984</name>
</gene>
<organism evidence="2">
    <name type="scientific">Pneumocystis jirovecii</name>
    <name type="common">Human pneumocystis pneumonia agent</name>
    <dbReference type="NCBI Taxonomy" id="42068"/>
    <lineage>
        <taxon>Eukaryota</taxon>
        <taxon>Fungi</taxon>
        <taxon>Dikarya</taxon>
        <taxon>Ascomycota</taxon>
        <taxon>Taphrinomycotina</taxon>
        <taxon>Pneumocystomycetes</taxon>
        <taxon>Pneumocystaceae</taxon>
        <taxon>Pneumocystis</taxon>
    </lineage>
</organism>
<evidence type="ECO:0000313" key="1">
    <source>
        <dbReference type="EMBL" id="CCJ28395.1"/>
    </source>
</evidence>
<dbReference type="VEuPathDB" id="FungiDB:PNEJI1_002984"/>
<evidence type="ECO:0000313" key="2">
    <source>
        <dbReference type="Proteomes" id="UP000010422"/>
    </source>
</evidence>
<accession>L0P9W4</accession>
<reference evidence="1 2" key="1">
    <citation type="journal article" date="2012" name="MBio">
        <title>De novo assembly of the Pneumocystis jirovecii genome from a single bronchoalveolar lavage fluid specimen from a patient.</title>
        <authorList>
            <person name="Cisse O.H."/>
            <person name="Pagni M."/>
            <person name="Hauser P.M."/>
        </authorList>
    </citation>
    <scope>NUCLEOTIDE SEQUENCE [LARGE SCALE GENOMIC DNA]</scope>
    <source>
        <strain evidence="1 2">SE8</strain>
    </source>
</reference>
<dbReference type="InParanoid" id="L0P9W4"/>
<comment type="caution">
    <text evidence="1">The sequence shown here is derived from an EMBL/GenBank/DDBJ whole genome shotgun (WGS) entry which is preliminary data.</text>
</comment>
<proteinExistence type="predicted"/>
<dbReference type="Proteomes" id="UP000010422">
    <property type="component" value="Unassembled WGS sequence"/>
</dbReference>